<evidence type="ECO:0008006" key="3">
    <source>
        <dbReference type="Google" id="ProtNLM"/>
    </source>
</evidence>
<accession>A0ABY6APR8</accession>
<keyword evidence="2" id="KW-1185">Reference proteome</keyword>
<dbReference type="EMBL" id="CP104557">
    <property type="protein sequence ID" value="UXH41308.1"/>
    <property type="molecule type" value="Genomic_DNA"/>
</dbReference>
<reference evidence="1" key="1">
    <citation type="submission" date="2022-09" db="EMBL/GenBank/DDBJ databases">
        <title>Complete genome sequence of Pseudomonas promysalinigenes strain RL-WG26, a newly isolated PGPR with the potential for plant salinity stress alleviation.</title>
        <authorList>
            <person name="Ren L."/>
            <person name="Wang G."/>
            <person name="Hu H."/>
        </authorList>
    </citation>
    <scope>NUCLEOTIDE SEQUENCE</scope>
    <source>
        <strain evidence="1">RL-WG26</strain>
    </source>
</reference>
<evidence type="ECO:0000313" key="2">
    <source>
        <dbReference type="Proteomes" id="UP001064504"/>
    </source>
</evidence>
<dbReference type="RefSeq" id="WP_261745033.1">
    <property type="nucleotide sequence ID" value="NZ_CP104557.1"/>
</dbReference>
<protein>
    <recommendedName>
        <fullName evidence="3">Glycosyltransferase family 1 protein</fullName>
    </recommendedName>
</protein>
<organism evidence="1 2">
    <name type="scientific">Pseudomonas promysalinigenes</name>
    <dbReference type="NCBI Taxonomy" id="485898"/>
    <lineage>
        <taxon>Bacteria</taxon>
        <taxon>Pseudomonadati</taxon>
        <taxon>Pseudomonadota</taxon>
        <taxon>Gammaproteobacteria</taxon>
        <taxon>Pseudomonadales</taxon>
        <taxon>Pseudomonadaceae</taxon>
        <taxon>Pseudomonas</taxon>
    </lineage>
</organism>
<gene>
    <name evidence="1" type="ORF">N5C08_07145</name>
</gene>
<name>A0ABY6APR8_9PSED</name>
<proteinExistence type="predicted"/>
<sequence>MNFLLVSETPVAGTVTRFASALDDASGSTTAFPFVLRNYKNSPFDLPYGQMSVHENWANLLGDYAREADHVIFHNCTQQSHIDIVRKSVKAHTTLNYHLHSPPFEPPLFCYDIITNNSFDNVFSVAQGYARFYKDSIPIANIIPDIKIFQRKHRRSAVIVGHLRTTSARWSKKIPANFAKEFEHLLNREKVEIFTIPKLFGSETVPYKTFSQALQSFDYVVDDICSGLFHQISIEGLKSGCIVFSAADEYSIGSFCEAAKCPPPPFEKVADIYDIYEKIRFYERNPSQLESDQIRNLNYASKYLGEQRLSEIFVTRTLNAIEKK</sequence>
<evidence type="ECO:0000313" key="1">
    <source>
        <dbReference type="EMBL" id="UXH41308.1"/>
    </source>
</evidence>
<dbReference type="Proteomes" id="UP001064504">
    <property type="component" value="Chromosome"/>
</dbReference>